<dbReference type="AlphaFoldDB" id="A0AAJ1VEI8"/>
<keyword evidence="1" id="KW-1133">Transmembrane helix</keyword>
<evidence type="ECO:0000313" key="3">
    <source>
        <dbReference type="EMBL" id="MDN3618208.1"/>
    </source>
</evidence>
<name>A0AAJ1VEI8_9FLAO</name>
<feature type="transmembrane region" description="Helical" evidence="1">
    <location>
        <begin position="122"/>
        <end position="145"/>
    </location>
</feature>
<dbReference type="Pfam" id="PF04397">
    <property type="entry name" value="LytTR"/>
    <property type="match status" value="1"/>
</dbReference>
<dbReference type="RefSeq" id="WP_261972117.1">
    <property type="nucleotide sequence ID" value="NZ_CP103460.1"/>
</dbReference>
<feature type="domain" description="HTH LytTR-type" evidence="2">
    <location>
        <begin position="182"/>
        <end position="291"/>
    </location>
</feature>
<feature type="transmembrane region" description="Helical" evidence="1">
    <location>
        <begin position="51"/>
        <end position="72"/>
    </location>
</feature>
<feature type="transmembrane region" description="Helical" evidence="1">
    <location>
        <begin position="92"/>
        <end position="110"/>
    </location>
</feature>
<dbReference type="Proteomes" id="UP001228636">
    <property type="component" value="Unassembled WGS sequence"/>
</dbReference>
<keyword evidence="1" id="KW-0472">Membrane</keyword>
<dbReference type="InterPro" id="IPR007492">
    <property type="entry name" value="LytTR_DNA-bd_dom"/>
</dbReference>
<sequence>MKNILKWLSTPYYFNPSIKIKLKISFSLGLFIFIFLYIFRPFYLNQFEVILLEYTLSIGITAFISAFIIQYVPPLIFKDYFNEDKWTIGRNLFLIVVSIVIMGTIVWYFSDLYTRPYHLRRFSLLEFLFYTFLMSLIPLTFFLFINEKNIRERREKKVLEIKEIKKDKEIEISKKLASKISITSDNGKENITFKIDNLVYVTSQGNYASFFLLHDNNLKEKILRVTLTKITKELEGYSNIIRCHKSYIVNVNYITDISGNARGYLLGSKLIPIVIPVSRSFSKQSLQSLIQ</sequence>
<feature type="transmembrane region" description="Helical" evidence="1">
    <location>
        <begin position="20"/>
        <end position="39"/>
    </location>
</feature>
<comment type="caution">
    <text evidence="3">The sequence shown here is derived from an EMBL/GenBank/DDBJ whole genome shotgun (WGS) entry which is preliminary data.</text>
</comment>
<dbReference type="Gene3D" id="2.40.50.1020">
    <property type="entry name" value="LytTr DNA-binding domain"/>
    <property type="match status" value="1"/>
</dbReference>
<reference evidence="3 4" key="1">
    <citation type="journal article" date="2014" name="Int. J. Syst. Evol. Microbiol.">
        <title>Complete genome sequence of Corynebacterium casei LMG S-19264T (=DSM 44701T), isolated from a smear-ripened cheese.</title>
        <authorList>
            <consortium name="US DOE Joint Genome Institute (JGI-PGF)"/>
            <person name="Walter F."/>
            <person name="Albersmeier A."/>
            <person name="Kalinowski J."/>
            <person name="Ruckert C."/>
        </authorList>
    </citation>
    <scope>NUCLEOTIDE SEQUENCE [LARGE SCALE GENOMIC DNA]</scope>
    <source>
        <strain evidence="3 4">CECT 8670</strain>
    </source>
</reference>
<evidence type="ECO:0000259" key="2">
    <source>
        <dbReference type="PROSITE" id="PS50930"/>
    </source>
</evidence>
<organism evidence="3 4">
    <name type="scientific">Polaribacter sejongensis</name>
    <dbReference type="NCBI Taxonomy" id="985043"/>
    <lineage>
        <taxon>Bacteria</taxon>
        <taxon>Pseudomonadati</taxon>
        <taxon>Bacteroidota</taxon>
        <taxon>Flavobacteriia</taxon>
        <taxon>Flavobacteriales</taxon>
        <taxon>Flavobacteriaceae</taxon>
    </lineage>
</organism>
<accession>A0AAJ1VEI8</accession>
<proteinExistence type="predicted"/>
<dbReference type="SMART" id="SM00850">
    <property type="entry name" value="LytTR"/>
    <property type="match status" value="1"/>
</dbReference>
<keyword evidence="3" id="KW-0238">DNA-binding</keyword>
<dbReference type="GO" id="GO:0003677">
    <property type="term" value="F:DNA binding"/>
    <property type="evidence" value="ECO:0007669"/>
    <property type="project" value="UniProtKB-KW"/>
</dbReference>
<keyword evidence="1" id="KW-0812">Transmembrane</keyword>
<evidence type="ECO:0000256" key="1">
    <source>
        <dbReference type="SAM" id="Phobius"/>
    </source>
</evidence>
<protein>
    <submittedName>
        <fullName evidence="3">LytTR family DNA-binding domain-containing protein</fullName>
    </submittedName>
</protein>
<gene>
    <name evidence="3" type="ORF">QWY81_01925</name>
</gene>
<dbReference type="EMBL" id="JAUFQH010000003">
    <property type="protein sequence ID" value="MDN3618208.1"/>
    <property type="molecule type" value="Genomic_DNA"/>
</dbReference>
<evidence type="ECO:0000313" key="4">
    <source>
        <dbReference type="Proteomes" id="UP001228636"/>
    </source>
</evidence>
<dbReference type="PROSITE" id="PS50930">
    <property type="entry name" value="HTH_LYTTR"/>
    <property type="match status" value="1"/>
</dbReference>